<dbReference type="AlphaFoldDB" id="A0AAU8EKJ3"/>
<proteinExistence type="predicted"/>
<dbReference type="EMBL" id="CP159279">
    <property type="protein sequence ID" value="XCH10123.1"/>
    <property type="molecule type" value="Genomic_DNA"/>
</dbReference>
<sequence>MQIDKAQILDFLRSQGDNDKAAQAETQLPDQVDTDQHAGLLSQFGINPADLLGKLPGGLGDKLGGLGL</sequence>
<accession>A0AAU8EKJ3</accession>
<reference evidence="1" key="1">
    <citation type="submission" date="2024-06" db="EMBL/GenBank/DDBJ databases">
        <title>Biodegradation of dimethachlon by Arthrobacter sp. K5: mechanistic insights and ecological implications.</title>
        <authorList>
            <person name="Hu S."/>
            <person name="Lu P."/>
        </authorList>
    </citation>
    <scope>NUCLEOTIDE SEQUENCE</scope>
    <source>
        <strain evidence="1">K5</strain>
    </source>
</reference>
<name>A0AAU8EKJ3_9MICC</name>
<evidence type="ECO:0000313" key="1">
    <source>
        <dbReference type="EMBL" id="XCH10123.1"/>
    </source>
</evidence>
<protein>
    <submittedName>
        <fullName evidence="1">Uncharacterized protein</fullName>
    </submittedName>
</protein>
<organism evidence="1">
    <name type="scientific">Arthrobacter sp. K5</name>
    <dbReference type="NCBI Taxonomy" id="2839623"/>
    <lineage>
        <taxon>Bacteria</taxon>
        <taxon>Bacillati</taxon>
        <taxon>Actinomycetota</taxon>
        <taxon>Actinomycetes</taxon>
        <taxon>Micrococcales</taxon>
        <taxon>Micrococcaceae</taxon>
        <taxon>Arthrobacter</taxon>
    </lineage>
</organism>
<gene>
    <name evidence="1" type="ORF">ABRP34_14920</name>
</gene>
<dbReference type="RefSeq" id="WP_353710787.1">
    <property type="nucleotide sequence ID" value="NZ_CP159279.1"/>
</dbReference>